<feature type="transmembrane region" description="Helical" evidence="1">
    <location>
        <begin position="12"/>
        <end position="35"/>
    </location>
</feature>
<keyword evidence="1" id="KW-1133">Transmembrane helix</keyword>
<dbReference type="AlphaFoldDB" id="A0A2W7RJH4"/>
<dbReference type="Proteomes" id="UP000249720">
    <property type="component" value="Unassembled WGS sequence"/>
</dbReference>
<keyword evidence="1" id="KW-0812">Transmembrane</keyword>
<dbReference type="EMBL" id="QKZV01000010">
    <property type="protein sequence ID" value="PZX60554.1"/>
    <property type="molecule type" value="Genomic_DNA"/>
</dbReference>
<keyword evidence="1" id="KW-0472">Membrane</keyword>
<dbReference type="Pfam" id="PF05170">
    <property type="entry name" value="AsmA"/>
    <property type="match status" value="1"/>
</dbReference>
<keyword evidence="4" id="KW-1185">Reference proteome</keyword>
<gene>
    <name evidence="3" type="ORF">LX80_02573</name>
</gene>
<comment type="caution">
    <text evidence="3">The sequence shown here is derived from an EMBL/GenBank/DDBJ whole genome shotgun (WGS) entry which is preliminary data.</text>
</comment>
<evidence type="ECO:0000313" key="3">
    <source>
        <dbReference type="EMBL" id="PZX60554.1"/>
    </source>
</evidence>
<dbReference type="InterPro" id="IPR052894">
    <property type="entry name" value="AsmA-related"/>
</dbReference>
<feature type="domain" description="AsmA" evidence="2">
    <location>
        <begin position="8"/>
        <end position="184"/>
    </location>
</feature>
<dbReference type="InterPro" id="IPR007844">
    <property type="entry name" value="AsmA"/>
</dbReference>
<dbReference type="PANTHER" id="PTHR30441:SF8">
    <property type="entry name" value="DUF748 DOMAIN-CONTAINING PROTEIN"/>
    <property type="match status" value="1"/>
</dbReference>
<organism evidence="3 4">
    <name type="scientific">Hydrotalea sandarakina</name>
    <dbReference type="NCBI Taxonomy" id="1004304"/>
    <lineage>
        <taxon>Bacteria</taxon>
        <taxon>Pseudomonadati</taxon>
        <taxon>Bacteroidota</taxon>
        <taxon>Chitinophagia</taxon>
        <taxon>Chitinophagales</taxon>
        <taxon>Chitinophagaceae</taxon>
        <taxon>Hydrotalea</taxon>
    </lineage>
</organism>
<evidence type="ECO:0000259" key="2">
    <source>
        <dbReference type="Pfam" id="PF05170"/>
    </source>
</evidence>
<dbReference type="GO" id="GO:0090313">
    <property type="term" value="P:regulation of protein targeting to membrane"/>
    <property type="evidence" value="ECO:0007669"/>
    <property type="project" value="TreeGrafter"/>
</dbReference>
<name>A0A2W7RJH4_9BACT</name>
<proteinExistence type="predicted"/>
<sequence>MPEFSFIKKIRNVVKVIIIVIVVFFGLLFALPLLFPTAVSNKIQSFANSHINGQLAFSKVRLSFFNHFPSLTLTLYDCSLKGSAPFQNDTLLSAKELAFGINVASLLSRQIKVDEVYLTQGNVWVQVDTAGHANYNIWQSSSDTTQSNNDSSGTALKIERIQISKTNVTYNDQSLPMLIRAKQLNYLGKGDLSKAVFDLHSSLLIDSLDIDYANNHYVGSKKFKAQLITKVNTHSLSLLFEKNEVVLNQLPFRFQGRFDFLKDGYYMNFNLQTKNADLYDVLSAIPPEYNEWFSKMDAKGATQISAVLKGIYRASTNTMPTFTMHAAIKDGYLDHEKAPAPIHHLNTAINFQFPQFNTDSLQLNIDTLYFSMDKSFFHASAHITGVNTPFIQTHIQANLNLQQLQQALGIASLKMRGHYILQAHARGTYATKIVPNGLRKVDTAISSIPVFSLHSSLENGFVQLADLPKAIDTLQFQLNAHCADGQYRHIMLELKDAYVKAMDNYVKANGSFTASIPSSVAANIMALVHLNEIKDFFPIGNYVFNGLLTLQTNINGSINPEKKRLPILSANVQLANGSILTPYYPKPIEAIDVQANVSNSNGNYQTMKVNILPIRLSIEGQPFLLRLNVQNFNNLYYNLYSTGTLDLNKLYQVFHLSNYRFAGLIKTNITMQGHQNDALAGRYQLLYNKGTLQFNNVQLYSDLYTLPFIIHSGKFHFDQGNMVFDDCKAGFGQSDFTLNGSLENVINYVLSNQPLKGQFQLNSNKVNVDEFMAFKPGASNTNTTVSTPTYGVVMIPDNLSLTLNTNLKKVLYNGIPLDSLHGSIIIDSGSIQLQNCGVNVIGTQVQMQAKYKNKGTQSADFYYQVNAKDFDIQRAYREIPIFRTLASSAAYTKGIVALQYQLSGRLNNAMMPIYPSLTGGGVLNLKKVSVKGFRLFEALSKASGRDSLNNPALAGINIHSKIAKNIITIERTRLKIFGFRPRFQGQISFDGQLNLSGRLGLPPLGIIGIPFTVTGTEEKPIIKMRRETAADELKETDDE</sequence>
<dbReference type="RefSeq" id="WP_111297063.1">
    <property type="nucleotide sequence ID" value="NZ_QKZV01000010.1"/>
</dbReference>
<reference evidence="3 4" key="1">
    <citation type="submission" date="2018-06" db="EMBL/GenBank/DDBJ databases">
        <title>Genomic Encyclopedia of Archaeal and Bacterial Type Strains, Phase II (KMG-II): from individual species to whole genera.</title>
        <authorList>
            <person name="Goeker M."/>
        </authorList>
    </citation>
    <scope>NUCLEOTIDE SEQUENCE [LARGE SCALE GENOMIC DNA]</scope>
    <source>
        <strain evidence="3 4">DSM 23241</strain>
    </source>
</reference>
<dbReference type="PANTHER" id="PTHR30441">
    <property type="entry name" value="DUF748 DOMAIN-CONTAINING PROTEIN"/>
    <property type="match status" value="1"/>
</dbReference>
<protein>
    <submittedName>
        <fullName evidence="3">AsmA protein</fullName>
    </submittedName>
</protein>
<accession>A0A2W7RJH4</accession>
<evidence type="ECO:0000313" key="4">
    <source>
        <dbReference type="Proteomes" id="UP000249720"/>
    </source>
</evidence>
<dbReference type="GO" id="GO:0005886">
    <property type="term" value="C:plasma membrane"/>
    <property type="evidence" value="ECO:0007669"/>
    <property type="project" value="TreeGrafter"/>
</dbReference>
<evidence type="ECO:0000256" key="1">
    <source>
        <dbReference type="SAM" id="Phobius"/>
    </source>
</evidence>
<dbReference type="OrthoDB" id="596403at2"/>